<dbReference type="EMBL" id="BEHT01000001">
    <property type="protein sequence ID" value="GBC97558.1"/>
    <property type="molecule type" value="Genomic_DNA"/>
</dbReference>
<gene>
    <name evidence="3" type="ORF">HRbin17_00045</name>
</gene>
<comment type="caution">
    <text evidence="3">The sequence shown here is derived from an EMBL/GenBank/DDBJ whole genome shotgun (WGS) entry which is preliminary data.</text>
</comment>
<feature type="transmembrane region" description="Helical" evidence="1">
    <location>
        <begin position="6"/>
        <end position="29"/>
    </location>
</feature>
<dbReference type="Pfam" id="PF07596">
    <property type="entry name" value="SBP_bac_10"/>
    <property type="match status" value="1"/>
</dbReference>
<evidence type="ECO:0000259" key="2">
    <source>
        <dbReference type="Pfam" id="PF07596"/>
    </source>
</evidence>
<name>A0A2H5X8P0_9BACT</name>
<reference evidence="4" key="1">
    <citation type="submission" date="2017-09" db="EMBL/GenBank/DDBJ databases">
        <title>Metaegenomics of thermophilic ammonia-oxidizing enrichment culture.</title>
        <authorList>
            <person name="Kato S."/>
            <person name="Suzuki K."/>
        </authorList>
    </citation>
    <scope>NUCLEOTIDE SEQUENCE [LARGE SCALE GENOMIC DNA]</scope>
</reference>
<dbReference type="InterPro" id="IPR011453">
    <property type="entry name" value="DUF1559"/>
</dbReference>
<feature type="domain" description="DUF1559" evidence="2">
    <location>
        <begin position="31"/>
        <end position="91"/>
    </location>
</feature>
<dbReference type="PANTHER" id="PTHR30093">
    <property type="entry name" value="GENERAL SECRETION PATHWAY PROTEIN G"/>
    <property type="match status" value="1"/>
</dbReference>
<proteinExistence type="predicted"/>
<dbReference type="SUPFAM" id="SSF54523">
    <property type="entry name" value="Pili subunits"/>
    <property type="match status" value="1"/>
</dbReference>
<accession>A0A2H5X8P0</accession>
<dbReference type="InterPro" id="IPR012902">
    <property type="entry name" value="N_methyl_site"/>
</dbReference>
<dbReference type="AlphaFoldDB" id="A0A2H5X8P0"/>
<dbReference type="InterPro" id="IPR045584">
    <property type="entry name" value="Pilin-like"/>
</dbReference>
<dbReference type="Proteomes" id="UP000236173">
    <property type="component" value="Unassembled WGS sequence"/>
</dbReference>
<sequence>MRRNGFTLIELLVVIAIIAILAAILFPVFSQAREKARQVTCLSNQRNIGMAIAQYVQDYDEFFPPSQYGGGNSGIPQQEWKGLIFPYVRTAAWNLPQQSGTWVGGGGFWLCPSYPDRNHSTSYGPHRHLFVDNSSRGLNPFPSRGLVNIDAPADKIIVVEMGRNNAAWSWNYFCPMEWQWTSWTGYPNVQRDGSEISLQYDCDYTDTTNSPTWAGCGMMPRYRHNNTCNVIFADGHTKAMVRGQIMWFRNIFVEGGMYYCNNGPRPSWYPW</sequence>
<evidence type="ECO:0000313" key="4">
    <source>
        <dbReference type="Proteomes" id="UP000236173"/>
    </source>
</evidence>
<evidence type="ECO:0000256" key="1">
    <source>
        <dbReference type="SAM" id="Phobius"/>
    </source>
</evidence>
<organism evidence="3 4">
    <name type="scientific">Candidatus Fervidibacter japonicus</name>
    <dbReference type="NCBI Taxonomy" id="2035412"/>
    <lineage>
        <taxon>Bacteria</taxon>
        <taxon>Candidatus Fervidibacterota</taxon>
        <taxon>Candidatus Fervidibacter</taxon>
    </lineage>
</organism>
<keyword evidence="1" id="KW-0812">Transmembrane</keyword>
<dbReference type="NCBIfam" id="TIGR02532">
    <property type="entry name" value="IV_pilin_GFxxxE"/>
    <property type="match status" value="1"/>
</dbReference>
<evidence type="ECO:0000313" key="3">
    <source>
        <dbReference type="EMBL" id="GBC97558.1"/>
    </source>
</evidence>
<dbReference type="Pfam" id="PF07963">
    <property type="entry name" value="N_methyl"/>
    <property type="match status" value="1"/>
</dbReference>
<protein>
    <recommendedName>
        <fullName evidence="2">DUF1559 domain-containing protein</fullName>
    </recommendedName>
</protein>
<keyword evidence="1" id="KW-1133">Transmembrane helix</keyword>
<dbReference type="Gene3D" id="3.30.700.10">
    <property type="entry name" value="Glycoprotein, Type 4 Pilin"/>
    <property type="match status" value="1"/>
</dbReference>
<keyword evidence="1" id="KW-0472">Membrane</keyword>